<dbReference type="EMBL" id="MU004342">
    <property type="protein sequence ID" value="KAF2655979.1"/>
    <property type="molecule type" value="Genomic_DNA"/>
</dbReference>
<gene>
    <name evidence="1" type="ORF">K491DRAFT_678478</name>
</gene>
<name>A0A6A6T7K5_9PLEO</name>
<proteinExistence type="predicted"/>
<sequence>MFPERQVSTIKKTVRFASQEPEIRVIPATMGTWAHDKPLQAPGEQASIWCSNQMSKAIEGQVQEYDPHEDLPSIEEIQDISWPGKLDSNAVRPQYSRGIPATPARQSFLTPIPSSMVGQGSRTTRAFMDSEKQLPPLPTEDARPAPIPRHSDFQQFLTAGNMRTWDEDDSDRKHSSFASAVSLASGLKKFGRKALKKADEKLSAARR</sequence>
<protein>
    <submittedName>
        <fullName evidence="1">Uncharacterized protein</fullName>
    </submittedName>
</protein>
<accession>A0A6A6T7K5</accession>
<evidence type="ECO:0000313" key="2">
    <source>
        <dbReference type="Proteomes" id="UP000799324"/>
    </source>
</evidence>
<reference evidence="1" key="1">
    <citation type="journal article" date="2020" name="Stud. Mycol.">
        <title>101 Dothideomycetes genomes: a test case for predicting lifestyles and emergence of pathogens.</title>
        <authorList>
            <person name="Haridas S."/>
            <person name="Albert R."/>
            <person name="Binder M."/>
            <person name="Bloem J."/>
            <person name="Labutti K."/>
            <person name="Salamov A."/>
            <person name="Andreopoulos B."/>
            <person name="Baker S."/>
            <person name="Barry K."/>
            <person name="Bills G."/>
            <person name="Bluhm B."/>
            <person name="Cannon C."/>
            <person name="Castanera R."/>
            <person name="Culley D."/>
            <person name="Daum C."/>
            <person name="Ezra D."/>
            <person name="Gonzalez J."/>
            <person name="Henrissat B."/>
            <person name="Kuo A."/>
            <person name="Liang C."/>
            <person name="Lipzen A."/>
            <person name="Lutzoni F."/>
            <person name="Magnuson J."/>
            <person name="Mondo S."/>
            <person name="Nolan M."/>
            <person name="Ohm R."/>
            <person name="Pangilinan J."/>
            <person name="Park H.-J."/>
            <person name="Ramirez L."/>
            <person name="Alfaro M."/>
            <person name="Sun H."/>
            <person name="Tritt A."/>
            <person name="Yoshinaga Y."/>
            <person name="Zwiers L.-H."/>
            <person name="Turgeon B."/>
            <person name="Goodwin S."/>
            <person name="Spatafora J."/>
            <person name="Crous P."/>
            <person name="Grigoriev I."/>
        </authorList>
    </citation>
    <scope>NUCLEOTIDE SEQUENCE</scope>
    <source>
        <strain evidence="1">CBS 122681</strain>
    </source>
</reference>
<dbReference type="Proteomes" id="UP000799324">
    <property type="component" value="Unassembled WGS sequence"/>
</dbReference>
<organism evidence="1 2">
    <name type="scientific">Lophiostoma macrostomum CBS 122681</name>
    <dbReference type="NCBI Taxonomy" id="1314788"/>
    <lineage>
        <taxon>Eukaryota</taxon>
        <taxon>Fungi</taxon>
        <taxon>Dikarya</taxon>
        <taxon>Ascomycota</taxon>
        <taxon>Pezizomycotina</taxon>
        <taxon>Dothideomycetes</taxon>
        <taxon>Pleosporomycetidae</taxon>
        <taxon>Pleosporales</taxon>
        <taxon>Lophiostomataceae</taxon>
        <taxon>Lophiostoma</taxon>
    </lineage>
</organism>
<dbReference type="AlphaFoldDB" id="A0A6A6T7K5"/>
<evidence type="ECO:0000313" key="1">
    <source>
        <dbReference type="EMBL" id="KAF2655979.1"/>
    </source>
</evidence>
<keyword evidence="2" id="KW-1185">Reference proteome</keyword>